<proteinExistence type="predicted"/>
<dbReference type="AlphaFoldDB" id="A0A183MLY4"/>
<sequence length="90" mass="10060">MTECRVIQPHTSVTPSLLLQSFSDYELLNNHAVSLLPNALVYMRMRRISSLSRNIILYLPVCIQQQGRTTTCRLQSASPDVAQLLCGLGI</sequence>
<name>A0A183MLY4_9TREM</name>
<reference evidence="1 2" key="1">
    <citation type="submission" date="2018-11" db="EMBL/GenBank/DDBJ databases">
        <authorList>
            <consortium name="Pathogen Informatics"/>
        </authorList>
    </citation>
    <scope>NUCLEOTIDE SEQUENCE [LARGE SCALE GENOMIC DNA]</scope>
    <source>
        <strain evidence="1 2">Zambia</strain>
    </source>
</reference>
<accession>A0A183MLY4</accession>
<evidence type="ECO:0000313" key="2">
    <source>
        <dbReference type="Proteomes" id="UP000277204"/>
    </source>
</evidence>
<evidence type="ECO:0000313" key="1">
    <source>
        <dbReference type="EMBL" id="VDP22831.1"/>
    </source>
</evidence>
<keyword evidence="2" id="KW-1185">Reference proteome</keyword>
<dbReference type="EMBL" id="UZAI01017278">
    <property type="protein sequence ID" value="VDP22831.1"/>
    <property type="molecule type" value="Genomic_DNA"/>
</dbReference>
<protein>
    <submittedName>
        <fullName evidence="1">Uncharacterized protein</fullName>
    </submittedName>
</protein>
<dbReference type="Proteomes" id="UP000277204">
    <property type="component" value="Unassembled WGS sequence"/>
</dbReference>
<gene>
    <name evidence="1" type="ORF">SMRZ_LOCUS17059</name>
</gene>
<organism evidence="1 2">
    <name type="scientific">Schistosoma margrebowiei</name>
    <dbReference type="NCBI Taxonomy" id="48269"/>
    <lineage>
        <taxon>Eukaryota</taxon>
        <taxon>Metazoa</taxon>
        <taxon>Spiralia</taxon>
        <taxon>Lophotrochozoa</taxon>
        <taxon>Platyhelminthes</taxon>
        <taxon>Trematoda</taxon>
        <taxon>Digenea</taxon>
        <taxon>Strigeidida</taxon>
        <taxon>Schistosomatoidea</taxon>
        <taxon>Schistosomatidae</taxon>
        <taxon>Schistosoma</taxon>
    </lineage>
</organism>